<comment type="caution">
    <text evidence="1">The sequence shown here is derived from an EMBL/GenBank/DDBJ whole genome shotgun (WGS) entry which is preliminary data.</text>
</comment>
<dbReference type="Proteomes" id="UP000614350">
    <property type="component" value="Unassembled WGS sequence"/>
</dbReference>
<sequence length="71" mass="7994">MHFTPRAQRNQLAERDNCKSPLFIEVSVNCATALLVLFSSKVFFNLVNSVPMSNPPDIGNTQRISRLENCL</sequence>
<keyword evidence="2" id="KW-1185">Reference proteome</keyword>
<proteinExistence type="predicted"/>
<gene>
    <name evidence="1" type="ORF">HZH66_014185</name>
</gene>
<evidence type="ECO:0000313" key="1">
    <source>
        <dbReference type="EMBL" id="KAF7380809.1"/>
    </source>
</evidence>
<dbReference type="EMBL" id="JACSEA010000021">
    <property type="protein sequence ID" value="KAF7380809.1"/>
    <property type="molecule type" value="Genomic_DNA"/>
</dbReference>
<dbReference type="AlphaFoldDB" id="A0A834MRB6"/>
<accession>A0A834MRB6</accession>
<name>A0A834MRB6_VESVU</name>
<reference evidence="1" key="1">
    <citation type="journal article" date="2020" name="G3 (Bethesda)">
        <title>High-Quality Assemblies for Three Invasive Social Wasps from the &lt;i&gt;Vespula&lt;/i&gt; Genus.</title>
        <authorList>
            <person name="Harrop T.W.R."/>
            <person name="Guhlin J."/>
            <person name="McLaughlin G.M."/>
            <person name="Permina E."/>
            <person name="Stockwell P."/>
            <person name="Gilligan J."/>
            <person name="Le Lec M.F."/>
            <person name="Gruber M.A.M."/>
            <person name="Quinn O."/>
            <person name="Lovegrove M."/>
            <person name="Duncan E.J."/>
            <person name="Remnant E.J."/>
            <person name="Van Eeckhoven J."/>
            <person name="Graham B."/>
            <person name="Knapp R.A."/>
            <person name="Langford K.W."/>
            <person name="Kronenberg Z."/>
            <person name="Press M.O."/>
            <person name="Eacker S.M."/>
            <person name="Wilson-Rankin E.E."/>
            <person name="Purcell J."/>
            <person name="Lester P.J."/>
            <person name="Dearden P.K."/>
        </authorList>
    </citation>
    <scope>NUCLEOTIDE SEQUENCE</scope>
    <source>
        <strain evidence="1">Marl-1</strain>
    </source>
</reference>
<protein>
    <submittedName>
        <fullName evidence="1">Uncharacterized protein</fullName>
    </submittedName>
</protein>
<organism evidence="1 2">
    <name type="scientific">Vespula vulgaris</name>
    <name type="common">Yellow jacket</name>
    <name type="synonym">Wasp</name>
    <dbReference type="NCBI Taxonomy" id="7454"/>
    <lineage>
        <taxon>Eukaryota</taxon>
        <taxon>Metazoa</taxon>
        <taxon>Ecdysozoa</taxon>
        <taxon>Arthropoda</taxon>
        <taxon>Hexapoda</taxon>
        <taxon>Insecta</taxon>
        <taxon>Pterygota</taxon>
        <taxon>Neoptera</taxon>
        <taxon>Endopterygota</taxon>
        <taxon>Hymenoptera</taxon>
        <taxon>Apocrita</taxon>
        <taxon>Aculeata</taxon>
        <taxon>Vespoidea</taxon>
        <taxon>Vespidae</taxon>
        <taxon>Vespinae</taxon>
        <taxon>Vespula</taxon>
    </lineage>
</organism>
<evidence type="ECO:0000313" key="2">
    <source>
        <dbReference type="Proteomes" id="UP000614350"/>
    </source>
</evidence>